<keyword evidence="3" id="KW-1185">Reference proteome</keyword>
<name>A0AAF0JMQ8_9EURY</name>
<evidence type="ECO:0000313" key="3">
    <source>
        <dbReference type="Proteomes" id="UP001218895"/>
    </source>
</evidence>
<dbReference type="AlphaFoldDB" id="A0AAF0JMQ8"/>
<feature type="transmembrane region" description="Helical" evidence="1">
    <location>
        <begin position="70"/>
        <end position="91"/>
    </location>
</feature>
<dbReference type="RefSeq" id="WP_278099641.1">
    <property type="nucleotide sequence ID" value="NZ_CP091092.1"/>
</dbReference>
<dbReference type="EMBL" id="CP091092">
    <property type="protein sequence ID" value="WFN36805.1"/>
    <property type="molecule type" value="Genomic_DNA"/>
</dbReference>
<dbReference type="KEGG" id="manq:L1994_11815"/>
<keyword evidence="1" id="KW-0472">Membrane</keyword>
<protein>
    <submittedName>
        <fullName evidence="2">Uncharacterized protein</fullName>
    </submittedName>
</protein>
<sequence>MKKALSLNEKYAKLPFQISFLSGFFFLISGICYSYSGASTGYVLLVIAFIVILSAQRMRKGKNNDLKDSGLTVLFFGVLNLISFIFILSGANLSDDLFFAGFITGFIASIFGLLGGLFAFMLSKQILNIKKAGEEE</sequence>
<evidence type="ECO:0000313" key="2">
    <source>
        <dbReference type="EMBL" id="WFN36805.1"/>
    </source>
</evidence>
<keyword evidence="1" id="KW-0812">Transmembrane</keyword>
<evidence type="ECO:0000256" key="1">
    <source>
        <dbReference type="SAM" id="Phobius"/>
    </source>
</evidence>
<reference evidence="2" key="1">
    <citation type="submission" date="2022-01" db="EMBL/GenBank/DDBJ databases">
        <title>Complete genome of Methanomicrobium antiquum DSM 21220.</title>
        <authorList>
            <person name="Chen S.-C."/>
            <person name="You Y.-T."/>
            <person name="Zhou Y.-Z."/>
            <person name="Lai M.-C."/>
        </authorList>
    </citation>
    <scope>NUCLEOTIDE SEQUENCE</scope>
    <source>
        <strain evidence="2">DSM 21220</strain>
    </source>
</reference>
<feature type="transmembrane region" description="Helical" evidence="1">
    <location>
        <begin position="12"/>
        <end position="36"/>
    </location>
</feature>
<dbReference type="GeneID" id="79951098"/>
<proteinExistence type="predicted"/>
<dbReference type="Proteomes" id="UP001218895">
    <property type="component" value="Chromosome"/>
</dbReference>
<accession>A0AAF0JMQ8</accession>
<feature type="transmembrane region" description="Helical" evidence="1">
    <location>
        <begin position="97"/>
        <end position="122"/>
    </location>
</feature>
<gene>
    <name evidence="2" type="ORF">L1994_11815</name>
</gene>
<organism evidence="2 3">
    <name type="scientific">Methanomicrobium antiquum</name>
    <dbReference type="NCBI Taxonomy" id="487686"/>
    <lineage>
        <taxon>Archaea</taxon>
        <taxon>Methanobacteriati</taxon>
        <taxon>Methanobacteriota</taxon>
        <taxon>Stenosarchaea group</taxon>
        <taxon>Methanomicrobia</taxon>
        <taxon>Methanomicrobiales</taxon>
        <taxon>Methanomicrobiaceae</taxon>
        <taxon>Methanomicrobium</taxon>
    </lineage>
</organism>
<keyword evidence="1" id="KW-1133">Transmembrane helix</keyword>